<dbReference type="InterPro" id="IPR001509">
    <property type="entry name" value="Epimerase_deHydtase"/>
</dbReference>
<dbReference type="EMBL" id="JAGGKP010000003">
    <property type="protein sequence ID" value="MBP1937009.1"/>
    <property type="molecule type" value="Genomic_DNA"/>
</dbReference>
<keyword evidence="4" id="KW-1185">Reference proteome</keyword>
<comment type="caution">
    <text evidence="3">The sequence shown here is derived from an EMBL/GenBank/DDBJ whole genome shotgun (WGS) entry which is preliminary data.</text>
</comment>
<feature type="domain" description="NAD-dependent epimerase/dehydratase" evidence="2">
    <location>
        <begin position="4"/>
        <end position="232"/>
    </location>
</feature>
<protein>
    <submittedName>
        <fullName evidence="3">UDP-glucose 4-epimerase</fullName>
        <ecNumber evidence="3">5.1.3.2</ecNumber>
    </submittedName>
</protein>
<evidence type="ECO:0000256" key="1">
    <source>
        <dbReference type="ARBA" id="ARBA00007637"/>
    </source>
</evidence>
<sequence>MKAVVTGGTGFIGSHLVDKLVARGFEVHVIDNLTSGYRHNINFQSVIHYEDIRNKESKEIIVREKPDVVFHLAAQTDVGQSIRDPRHDSDVNITGTINILKACRQASVKKIIFASTSAVYGDLQKNVISEEDPKGPISFYGLSKWTSETYIRLFYEMYGLSYTILRYGNVYGPRQTPKGEGGAVAVFLDKIKNELPIHVHGDGQQTRDFVYVDDVVQANIAAIERGHQEAIHVATGQRTSINDLVKMLTNIHGPIDIIHSSERAGDIRHSCLDNSKAHLLLDWQPQVDIQTGLLRTYNET</sequence>
<dbReference type="Gene3D" id="3.40.50.720">
    <property type="entry name" value="NAD(P)-binding Rossmann-like Domain"/>
    <property type="match status" value="1"/>
</dbReference>
<evidence type="ECO:0000313" key="4">
    <source>
        <dbReference type="Proteomes" id="UP001519273"/>
    </source>
</evidence>
<gene>
    <name evidence="3" type="ORF">J2Z20_001891</name>
</gene>
<dbReference type="SUPFAM" id="SSF51735">
    <property type="entry name" value="NAD(P)-binding Rossmann-fold domains"/>
    <property type="match status" value="1"/>
</dbReference>
<keyword evidence="3" id="KW-0413">Isomerase</keyword>
<organism evidence="3 4">
    <name type="scientific">Paenibacillus sediminis</name>
    <dbReference type="NCBI Taxonomy" id="664909"/>
    <lineage>
        <taxon>Bacteria</taxon>
        <taxon>Bacillati</taxon>
        <taxon>Bacillota</taxon>
        <taxon>Bacilli</taxon>
        <taxon>Bacillales</taxon>
        <taxon>Paenibacillaceae</taxon>
        <taxon>Paenibacillus</taxon>
    </lineage>
</organism>
<proteinExistence type="inferred from homology"/>
<dbReference type="EC" id="5.1.3.2" evidence="3"/>
<name>A0ABS4H3A9_9BACL</name>
<evidence type="ECO:0000313" key="3">
    <source>
        <dbReference type="EMBL" id="MBP1937009.1"/>
    </source>
</evidence>
<comment type="similarity">
    <text evidence="1">Belongs to the NAD(P)-dependent epimerase/dehydratase family.</text>
</comment>
<dbReference type="Gene3D" id="3.90.25.10">
    <property type="entry name" value="UDP-galactose 4-epimerase, domain 1"/>
    <property type="match status" value="1"/>
</dbReference>
<dbReference type="Proteomes" id="UP001519273">
    <property type="component" value="Unassembled WGS sequence"/>
</dbReference>
<evidence type="ECO:0000259" key="2">
    <source>
        <dbReference type="Pfam" id="PF01370"/>
    </source>
</evidence>
<dbReference type="Pfam" id="PF01370">
    <property type="entry name" value="Epimerase"/>
    <property type="match status" value="1"/>
</dbReference>
<dbReference type="GO" id="GO:0003978">
    <property type="term" value="F:UDP-glucose 4-epimerase activity"/>
    <property type="evidence" value="ECO:0007669"/>
    <property type="project" value="UniProtKB-EC"/>
</dbReference>
<accession>A0ABS4H3A9</accession>
<dbReference type="RefSeq" id="WP_209848622.1">
    <property type="nucleotide sequence ID" value="NZ_CBCRVE010000006.1"/>
</dbReference>
<dbReference type="PANTHER" id="PTHR43000">
    <property type="entry name" value="DTDP-D-GLUCOSE 4,6-DEHYDRATASE-RELATED"/>
    <property type="match status" value="1"/>
</dbReference>
<dbReference type="InterPro" id="IPR036291">
    <property type="entry name" value="NAD(P)-bd_dom_sf"/>
</dbReference>
<reference evidence="3 4" key="1">
    <citation type="submission" date="2021-03" db="EMBL/GenBank/DDBJ databases">
        <title>Genomic Encyclopedia of Type Strains, Phase IV (KMG-IV): sequencing the most valuable type-strain genomes for metagenomic binning, comparative biology and taxonomic classification.</title>
        <authorList>
            <person name="Goeker M."/>
        </authorList>
    </citation>
    <scope>NUCLEOTIDE SEQUENCE [LARGE SCALE GENOMIC DNA]</scope>
    <source>
        <strain evidence="3 4">DSM 23491</strain>
    </source>
</reference>